<gene>
    <name evidence="2" type="ORF">ENUP19_0121G0023</name>
</gene>
<protein>
    <recommendedName>
        <fullName evidence="4">Transmembrane protein</fullName>
    </recommendedName>
</protein>
<evidence type="ECO:0000313" key="2">
    <source>
        <dbReference type="EMBL" id="GAB1222672.1"/>
    </source>
</evidence>
<accession>A0ABQ0DIJ2</accession>
<evidence type="ECO:0000256" key="1">
    <source>
        <dbReference type="SAM" id="Phobius"/>
    </source>
</evidence>
<organism evidence="2 3">
    <name type="scientific">Entamoeba nuttalli</name>
    <dbReference type="NCBI Taxonomy" id="412467"/>
    <lineage>
        <taxon>Eukaryota</taxon>
        <taxon>Amoebozoa</taxon>
        <taxon>Evosea</taxon>
        <taxon>Archamoebae</taxon>
        <taxon>Mastigamoebida</taxon>
        <taxon>Entamoebidae</taxon>
        <taxon>Entamoeba</taxon>
    </lineage>
</organism>
<evidence type="ECO:0008006" key="4">
    <source>
        <dbReference type="Google" id="ProtNLM"/>
    </source>
</evidence>
<name>A0ABQ0DIJ2_9EUKA</name>
<keyword evidence="1" id="KW-0812">Transmembrane</keyword>
<comment type="caution">
    <text evidence="2">The sequence shown here is derived from an EMBL/GenBank/DDBJ whole genome shotgun (WGS) entry which is preliminary data.</text>
</comment>
<keyword evidence="1" id="KW-1133">Transmembrane helix</keyword>
<keyword evidence="3" id="KW-1185">Reference proteome</keyword>
<feature type="transmembrane region" description="Helical" evidence="1">
    <location>
        <begin position="38"/>
        <end position="58"/>
    </location>
</feature>
<proteinExistence type="predicted"/>
<sequence>MENLLYRPPQSNYSEITDQDDKTVSDQNALQRNVKKTLFYIIIATVVFIPICVSFNIATRPHSYTCSASNNKLFTKYIGPMSVDNTSLILPMYGIITLKGTFVNKKRIPLSVNVFSIGDDGKRVDKGIRYDTSSIQVPENDCQSSGIYFTQFEICKTLRFTLAANKTNVKKRNAEEIIIDKVMIEIESPPSIDQDQCTLGIEYILIDNTKNSTEYHHYPDPTKSSCIGIENTYFYAITSNKSQSQYVMFSKNIKDSPNLYPTTIGCDIPHETFTYNLTSRCPGCFITFSSYFIDPFWETPVFANNHTTKMYFTELVDLIGFNSYSFIHPNSEYSHIIYPYIFLSPPK</sequence>
<reference evidence="2 3" key="1">
    <citation type="journal article" date="2019" name="PLoS Negl. Trop. Dis.">
        <title>Whole genome sequencing of Entamoeba nuttalli reveals mammalian host-related molecular signatures and a novel octapeptide-repeat surface protein.</title>
        <authorList>
            <person name="Tanaka M."/>
            <person name="Makiuchi T."/>
            <person name="Komiyama T."/>
            <person name="Shiina T."/>
            <person name="Osaki K."/>
            <person name="Tachibana H."/>
        </authorList>
    </citation>
    <scope>NUCLEOTIDE SEQUENCE [LARGE SCALE GENOMIC DNA]</scope>
    <source>
        <strain evidence="2 3">P19-061405</strain>
    </source>
</reference>
<dbReference type="EMBL" id="BAAFRS010000121">
    <property type="protein sequence ID" value="GAB1222672.1"/>
    <property type="molecule type" value="Genomic_DNA"/>
</dbReference>
<dbReference type="Proteomes" id="UP001628156">
    <property type="component" value="Unassembled WGS sequence"/>
</dbReference>
<evidence type="ECO:0000313" key="3">
    <source>
        <dbReference type="Proteomes" id="UP001628156"/>
    </source>
</evidence>
<keyword evidence="1" id="KW-0472">Membrane</keyword>